<reference evidence="2 3" key="1">
    <citation type="journal article" date="2011" name="PLoS Genet.">
        <title>Comparative genomic analysis of human fungal pathogens causing paracoccidioidomycosis.</title>
        <authorList>
            <person name="Desjardins C.A."/>
            <person name="Champion M.D."/>
            <person name="Holder J.W."/>
            <person name="Muszewska A."/>
            <person name="Goldberg J."/>
            <person name="Bailao A.M."/>
            <person name="Brigido M.M."/>
            <person name="Ferreira M.E."/>
            <person name="Garcia A.M."/>
            <person name="Grynberg M."/>
            <person name="Gujja S."/>
            <person name="Heiman D.I."/>
            <person name="Henn M.R."/>
            <person name="Kodira C.D."/>
            <person name="Leon-Narvaez H."/>
            <person name="Longo L.V."/>
            <person name="Ma L.J."/>
            <person name="Malavazi I."/>
            <person name="Matsuo A.L."/>
            <person name="Morais F.V."/>
            <person name="Pereira M."/>
            <person name="Rodriguez-Brito S."/>
            <person name="Sakthikumar S."/>
            <person name="Salem-Izacc S.M."/>
            <person name="Sykes S.M."/>
            <person name="Teixeira M.M."/>
            <person name="Vallejo M.C."/>
            <person name="Walter M.E."/>
            <person name="Yandava C."/>
            <person name="Young S."/>
            <person name="Zeng Q."/>
            <person name="Zucker J."/>
            <person name="Felipe M.S."/>
            <person name="Goldman G.H."/>
            <person name="Haas B.J."/>
            <person name="McEwen J.G."/>
            <person name="Nino-Vega G."/>
            <person name="Puccia R."/>
            <person name="San-Blas G."/>
            <person name="Soares C.M."/>
            <person name="Birren B.W."/>
            <person name="Cuomo C.A."/>
        </authorList>
    </citation>
    <scope>NUCLEOTIDE SEQUENCE [LARGE SCALE GENOMIC DNA]</scope>
    <source>
        <strain evidence="3">ATCC MYA-826 / Pb01</strain>
    </source>
</reference>
<dbReference type="HOGENOM" id="CLU_2073863_0_0_1"/>
<dbReference type="Proteomes" id="UP000002059">
    <property type="component" value="Partially assembled WGS sequence"/>
</dbReference>
<protein>
    <submittedName>
        <fullName evidence="2">Uncharacterized protein</fullName>
    </submittedName>
</protein>
<evidence type="ECO:0000313" key="3">
    <source>
        <dbReference type="Proteomes" id="UP000002059"/>
    </source>
</evidence>
<proteinExistence type="predicted"/>
<accession>C1GWM3</accession>
<sequence>MQEQTQASTAALQTQHTSNPEELNHPMMLTTTDDTEDEILSGDEDDDYSTGAKLLITHMKDHWQYSVSLFLSLNLNLSGSRPTENHLQILHKEDEAVHRSQVTEFSQLFILQNDIICI</sequence>
<dbReference type="EMBL" id="KN293997">
    <property type="protein sequence ID" value="EEH40942.2"/>
    <property type="molecule type" value="Genomic_DNA"/>
</dbReference>
<gene>
    <name evidence="2" type="ORF">PAAG_02918</name>
</gene>
<organism evidence="2 3">
    <name type="scientific">Paracoccidioides lutzii (strain ATCC MYA-826 / Pb01)</name>
    <name type="common">Paracoccidioides brasiliensis</name>
    <dbReference type="NCBI Taxonomy" id="502779"/>
    <lineage>
        <taxon>Eukaryota</taxon>
        <taxon>Fungi</taxon>
        <taxon>Dikarya</taxon>
        <taxon>Ascomycota</taxon>
        <taxon>Pezizomycotina</taxon>
        <taxon>Eurotiomycetes</taxon>
        <taxon>Eurotiomycetidae</taxon>
        <taxon>Onygenales</taxon>
        <taxon>Ajellomycetaceae</taxon>
        <taxon>Paracoccidioides</taxon>
    </lineage>
</organism>
<dbReference type="GeneID" id="9098659"/>
<feature type="compositionally biased region" description="Low complexity" evidence="1">
    <location>
        <begin position="1"/>
        <end position="15"/>
    </location>
</feature>
<dbReference type="RefSeq" id="XP_002795442.2">
    <property type="nucleotide sequence ID" value="XM_002795396.2"/>
</dbReference>
<feature type="region of interest" description="Disordered" evidence="1">
    <location>
        <begin position="1"/>
        <end position="28"/>
    </location>
</feature>
<dbReference type="VEuPathDB" id="FungiDB:PAAG_02918"/>
<evidence type="ECO:0000256" key="1">
    <source>
        <dbReference type="SAM" id="MobiDB-lite"/>
    </source>
</evidence>
<name>C1GWM3_PARBA</name>
<keyword evidence="3" id="KW-1185">Reference proteome</keyword>
<evidence type="ECO:0000313" key="2">
    <source>
        <dbReference type="EMBL" id="EEH40942.2"/>
    </source>
</evidence>
<dbReference type="AlphaFoldDB" id="C1GWM3"/>
<dbReference type="KEGG" id="pbl:PAAG_02918"/>